<protein>
    <submittedName>
        <fullName evidence="2">Uncharacterized protein</fullName>
    </submittedName>
</protein>
<gene>
    <name evidence="2" type="ORF">AVDCRST_MAG87-354</name>
</gene>
<evidence type="ECO:0000256" key="1">
    <source>
        <dbReference type="SAM" id="MobiDB-lite"/>
    </source>
</evidence>
<dbReference type="AlphaFoldDB" id="A0A6J4UAX8"/>
<organism evidence="2">
    <name type="scientific">uncultured Thermomicrobiales bacterium</name>
    <dbReference type="NCBI Taxonomy" id="1645740"/>
    <lineage>
        <taxon>Bacteria</taxon>
        <taxon>Pseudomonadati</taxon>
        <taxon>Thermomicrobiota</taxon>
        <taxon>Thermomicrobia</taxon>
        <taxon>Thermomicrobiales</taxon>
        <taxon>environmental samples</taxon>
    </lineage>
</organism>
<dbReference type="EMBL" id="CADCWJ010000091">
    <property type="protein sequence ID" value="CAA9544411.1"/>
    <property type="molecule type" value="Genomic_DNA"/>
</dbReference>
<name>A0A6J4UAX8_9BACT</name>
<reference evidence="2" key="1">
    <citation type="submission" date="2020-02" db="EMBL/GenBank/DDBJ databases">
        <authorList>
            <person name="Meier V. D."/>
        </authorList>
    </citation>
    <scope>NUCLEOTIDE SEQUENCE</scope>
    <source>
        <strain evidence="2">AVDCRST_MAG87</strain>
    </source>
</reference>
<proteinExistence type="predicted"/>
<feature type="region of interest" description="Disordered" evidence="1">
    <location>
        <begin position="1"/>
        <end position="38"/>
    </location>
</feature>
<evidence type="ECO:0000313" key="2">
    <source>
        <dbReference type="EMBL" id="CAA9544411.1"/>
    </source>
</evidence>
<sequence>MSAREPEPARMACQTGTMRPRRGSHGSNPTLSCPPDRI</sequence>
<accession>A0A6J4UAX8</accession>